<evidence type="ECO:0000256" key="5">
    <source>
        <dbReference type="SAM" id="MobiDB-lite"/>
    </source>
</evidence>
<reference evidence="7 8" key="1">
    <citation type="submission" date="2017-03" db="EMBL/GenBank/DDBJ databases">
        <title>Genomic insights into Mycobacterium simiae human colonization.</title>
        <authorList>
            <person name="Steffani J.L."/>
            <person name="Brunck M.E."/>
            <person name="Cruz E."/>
            <person name="Montiel R."/>
            <person name="Barona F."/>
        </authorList>
    </citation>
    <scope>NUCLEOTIDE SEQUENCE [LARGE SCALE GENOMIC DNA]</scope>
    <source>
        <strain evidence="7 8">MsiGto</strain>
    </source>
</reference>
<dbReference type="AlphaFoldDB" id="A0A1X0Y9K9"/>
<dbReference type="Proteomes" id="UP000193040">
    <property type="component" value="Unassembled WGS sequence"/>
</dbReference>
<dbReference type="GO" id="GO:0003677">
    <property type="term" value="F:DNA binding"/>
    <property type="evidence" value="ECO:0007669"/>
    <property type="project" value="UniProtKB-UniRule"/>
</dbReference>
<dbReference type="PANTHER" id="PTHR47506:SF3">
    <property type="entry name" value="HTH-TYPE TRANSCRIPTIONAL REGULATOR LMRA"/>
    <property type="match status" value="1"/>
</dbReference>
<accession>A0A1X0Y9K9</accession>
<evidence type="ECO:0000256" key="2">
    <source>
        <dbReference type="ARBA" id="ARBA00023125"/>
    </source>
</evidence>
<dbReference type="SUPFAM" id="SSF46689">
    <property type="entry name" value="Homeodomain-like"/>
    <property type="match status" value="1"/>
</dbReference>
<dbReference type="InterPro" id="IPR009057">
    <property type="entry name" value="Homeodomain-like_sf"/>
</dbReference>
<dbReference type="STRING" id="1784.VC42_21445"/>
<dbReference type="InterPro" id="IPR036271">
    <property type="entry name" value="Tet_transcr_reg_TetR-rel_C_sf"/>
</dbReference>
<gene>
    <name evidence="7" type="ORF">B5M45_08645</name>
</gene>
<dbReference type="Pfam" id="PF16925">
    <property type="entry name" value="TetR_C_13"/>
    <property type="match status" value="1"/>
</dbReference>
<feature type="region of interest" description="Disordered" evidence="5">
    <location>
        <begin position="1"/>
        <end position="21"/>
    </location>
</feature>
<evidence type="ECO:0000256" key="4">
    <source>
        <dbReference type="PROSITE-ProRule" id="PRU00335"/>
    </source>
</evidence>
<keyword evidence="1" id="KW-0805">Transcription regulation</keyword>
<evidence type="ECO:0000313" key="8">
    <source>
        <dbReference type="Proteomes" id="UP000193040"/>
    </source>
</evidence>
<dbReference type="Gene3D" id="1.10.357.10">
    <property type="entry name" value="Tetracycline Repressor, domain 2"/>
    <property type="match status" value="1"/>
</dbReference>
<name>A0A1X0Y9K9_MYCSI</name>
<dbReference type="InterPro" id="IPR001647">
    <property type="entry name" value="HTH_TetR"/>
</dbReference>
<comment type="caution">
    <text evidence="7">The sequence shown here is derived from an EMBL/GenBank/DDBJ whole genome shotgun (WGS) entry which is preliminary data.</text>
</comment>
<keyword evidence="2 4" id="KW-0238">DNA-binding</keyword>
<dbReference type="PANTHER" id="PTHR47506">
    <property type="entry name" value="TRANSCRIPTIONAL REGULATORY PROTEIN"/>
    <property type="match status" value="1"/>
</dbReference>
<proteinExistence type="predicted"/>
<keyword evidence="3" id="KW-0804">Transcription</keyword>
<feature type="DNA-binding region" description="H-T-H motif" evidence="4">
    <location>
        <begin position="45"/>
        <end position="64"/>
    </location>
</feature>
<dbReference type="PROSITE" id="PS50977">
    <property type="entry name" value="HTH_TETR_2"/>
    <property type="match status" value="1"/>
</dbReference>
<sequence>MTAERGLRMPTAAPEKLTRKGRATRERIVAAAAELMSRQGVARTTIEDIQHAAGISTSQMYHYFADKGALVAAVIDFQTDQVLAVQQLGLDRLESLEDLRRWRDIMVDTVRGLGCVGGCPIGSLAGELAEADPLVRAQLERSFAQWENMIRDGLNAIAARGEIPDGTDIDNLALALLAAVQGGLLLAQIRRDTAPLAAAVDTMIEYLRALGVR</sequence>
<organism evidence="7 8">
    <name type="scientific">Mycobacterium simiae</name>
    <name type="common">Mycobacterium habana</name>
    <dbReference type="NCBI Taxonomy" id="1784"/>
    <lineage>
        <taxon>Bacteria</taxon>
        <taxon>Bacillati</taxon>
        <taxon>Actinomycetota</taxon>
        <taxon>Actinomycetes</taxon>
        <taxon>Mycobacteriales</taxon>
        <taxon>Mycobacteriaceae</taxon>
        <taxon>Mycobacterium</taxon>
        <taxon>Mycobacterium simiae complex</taxon>
    </lineage>
</organism>
<dbReference type="Pfam" id="PF00440">
    <property type="entry name" value="TetR_N"/>
    <property type="match status" value="1"/>
</dbReference>
<evidence type="ECO:0000256" key="3">
    <source>
        <dbReference type="ARBA" id="ARBA00023163"/>
    </source>
</evidence>
<dbReference type="PRINTS" id="PR00455">
    <property type="entry name" value="HTHTETR"/>
</dbReference>
<evidence type="ECO:0000313" key="7">
    <source>
        <dbReference type="EMBL" id="ORJ61792.1"/>
    </source>
</evidence>
<evidence type="ECO:0000259" key="6">
    <source>
        <dbReference type="PROSITE" id="PS50977"/>
    </source>
</evidence>
<keyword evidence="8" id="KW-1185">Reference proteome</keyword>
<dbReference type="InterPro" id="IPR011075">
    <property type="entry name" value="TetR_C"/>
</dbReference>
<evidence type="ECO:0000256" key="1">
    <source>
        <dbReference type="ARBA" id="ARBA00023015"/>
    </source>
</evidence>
<protein>
    <submittedName>
        <fullName evidence="7">TetR family transcriptional regulator</fullName>
    </submittedName>
</protein>
<dbReference type="EMBL" id="MZZM01000014">
    <property type="protein sequence ID" value="ORJ61792.1"/>
    <property type="molecule type" value="Genomic_DNA"/>
</dbReference>
<feature type="domain" description="HTH tetR-type" evidence="6">
    <location>
        <begin position="22"/>
        <end position="82"/>
    </location>
</feature>
<dbReference type="SUPFAM" id="SSF48498">
    <property type="entry name" value="Tetracyclin repressor-like, C-terminal domain"/>
    <property type="match status" value="1"/>
</dbReference>